<keyword evidence="1" id="KW-0812">Transmembrane</keyword>
<keyword evidence="1" id="KW-0472">Membrane</keyword>
<evidence type="ECO:0000256" key="1">
    <source>
        <dbReference type="SAM" id="Phobius"/>
    </source>
</evidence>
<comment type="caution">
    <text evidence="3">The sequence shown here is derived from an EMBL/GenBank/DDBJ whole genome shotgun (WGS) entry which is preliminary data.</text>
</comment>
<feature type="chain" id="PRO_5038548944" evidence="2">
    <location>
        <begin position="24"/>
        <end position="386"/>
    </location>
</feature>
<feature type="transmembrane region" description="Helical" evidence="1">
    <location>
        <begin position="207"/>
        <end position="227"/>
    </location>
</feature>
<feature type="transmembrane region" description="Helical" evidence="1">
    <location>
        <begin position="273"/>
        <end position="292"/>
    </location>
</feature>
<feature type="transmembrane region" description="Helical" evidence="1">
    <location>
        <begin position="298"/>
        <end position="319"/>
    </location>
</feature>
<accession>A0A9D1WSX8</accession>
<feature type="transmembrane region" description="Helical" evidence="1">
    <location>
        <begin position="125"/>
        <end position="144"/>
    </location>
</feature>
<dbReference type="Proteomes" id="UP000886800">
    <property type="component" value="Unassembled WGS sequence"/>
</dbReference>
<organism evidence="3 4">
    <name type="scientific">Candidatus Anaerotruncus excrementipullorum</name>
    <dbReference type="NCBI Taxonomy" id="2838465"/>
    <lineage>
        <taxon>Bacteria</taxon>
        <taxon>Bacillati</taxon>
        <taxon>Bacillota</taxon>
        <taxon>Clostridia</taxon>
        <taxon>Eubacteriales</taxon>
        <taxon>Oscillospiraceae</taxon>
        <taxon>Anaerotruncus</taxon>
    </lineage>
</organism>
<name>A0A9D1WSX8_9FIRM</name>
<reference evidence="3" key="2">
    <citation type="submission" date="2021-04" db="EMBL/GenBank/DDBJ databases">
        <authorList>
            <person name="Gilroy R."/>
        </authorList>
    </citation>
    <scope>NUCLEOTIDE SEQUENCE</scope>
    <source>
        <strain evidence="3">CHK188-5543</strain>
    </source>
</reference>
<protein>
    <submittedName>
        <fullName evidence="3">Stage III sporulation protein AE</fullName>
    </submittedName>
</protein>
<gene>
    <name evidence="3" type="ORF">H9736_08420</name>
</gene>
<evidence type="ECO:0000313" key="4">
    <source>
        <dbReference type="Proteomes" id="UP000886800"/>
    </source>
</evidence>
<evidence type="ECO:0000313" key="3">
    <source>
        <dbReference type="EMBL" id="HIX66256.1"/>
    </source>
</evidence>
<keyword evidence="2" id="KW-0732">Signal</keyword>
<feature type="signal peptide" evidence="2">
    <location>
        <begin position="1"/>
        <end position="23"/>
    </location>
</feature>
<feature type="transmembrane region" description="Helical" evidence="1">
    <location>
        <begin position="356"/>
        <end position="383"/>
    </location>
</feature>
<dbReference type="InterPro" id="IPR014194">
    <property type="entry name" value="Spore_III_AE"/>
</dbReference>
<evidence type="ECO:0000256" key="2">
    <source>
        <dbReference type="SAM" id="SignalP"/>
    </source>
</evidence>
<reference evidence="3" key="1">
    <citation type="journal article" date="2021" name="PeerJ">
        <title>Extensive microbial diversity within the chicken gut microbiome revealed by metagenomics and culture.</title>
        <authorList>
            <person name="Gilroy R."/>
            <person name="Ravi A."/>
            <person name="Getino M."/>
            <person name="Pursley I."/>
            <person name="Horton D.L."/>
            <person name="Alikhan N.F."/>
            <person name="Baker D."/>
            <person name="Gharbi K."/>
            <person name="Hall N."/>
            <person name="Watson M."/>
            <person name="Adriaenssens E.M."/>
            <person name="Foster-Nyarko E."/>
            <person name="Jarju S."/>
            <person name="Secka A."/>
            <person name="Antonio M."/>
            <person name="Oren A."/>
            <person name="Chaudhuri R.R."/>
            <person name="La Ragione R."/>
            <person name="Hildebrand F."/>
            <person name="Pallen M.J."/>
        </authorList>
    </citation>
    <scope>NUCLEOTIDE SEQUENCE</scope>
    <source>
        <strain evidence="3">CHK188-5543</strain>
    </source>
</reference>
<proteinExistence type="predicted"/>
<feature type="transmembrane region" description="Helical" evidence="1">
    <location>
        <begin position="164"/>
        <end position="195"/>
    </location>
</feature>
<dbReference type="AlphaFoldDB" id="A0A9D1WSX8"/>
<sequence>MRWLAALGAAAVWLGCLCLPAAALEGPAPSAQAEQWDLSGQLEAAGADELWQALPGDAETLLDRSGVTGIDVGQLLSLEPGEFFRTVGALVLERVRQPLAVFAAVLGTVLLCALLEALRTSLWEGALATVFGAVSVVCVSAAVAGPVSGCIVQTAAAIRDCANFMAAFIPVFASIVTVGGQAVTATTYTTFLFAACQVVSQVVSTTLVPLLGVYLAFCMVGNLAPGLQVNAVAKAVRTVVTWALGLLLTLFVGLLSLQTMVASSSDTVASKAAKFLIGTFVPVVGGALSDALSTTQGYLRLLKTAVGAFGILAAALTFLPVLLQTVAWYLAVGAAAAASELMGVEQVGELLKGAGSALGILIAVLLCFALLVIISTSLVLLVAAGM</sequence>
<feature type="transmembrane region" description="Helical" evidence="1">
    <location>
        <begin position="239"/>
        <end position="261"/>
    </location>
</feature>
<dbReference type="PROSITE" id="PS51257">
    <property type="entry name" value="PROKAR_LIPOPROTEIN"/>
    <property type="match status" value="1"/>
</dbReference>
<dbReference type="Pfam" id="PF09546">
    <property type="entry name" value="Spore_III_AE"/>
    <property type="match status" value="1"/>
</dbReference>
<dbReference type="EMBL" id="DXES01000177">
    <property type="protein sequence ID" value="HIX66256.1"/>
    <property type="molecule type" value="Genomic_DNA"/>
</dbReference>
<keyword evidence="1" id="KW-1133">Transmembrane helix</keyword>
<feature type="transmembrane region" description="Helical" evidence="1">
    <location>
        <begin position="99"/>
        <end position="118"/>
    </location>
</feature>